<proteinExistence type="predicted"/>
<dbReference type="EMBL" id="CP003924">
    <property type="protein sequence ID" value="AGS34471.1"/>
    <property type="molecule type" value="Genomic_DNA"/>
</dbReference>
<dbReference type="InterPro" id="IPR000383">
    <property type="entry name" value="Xaa-Pro-like_dom"/>
</dbReference>
<gene>
    <name evidence="4" type="ORF">B841_04980</name>
</gene>
<evidence type="ECO:0000256" key="1">
    <source>
        <dbReference type="ARBA" id="ARBA00022801"/>
    </source>
</evidence>
<keyword evidence="5" id="KW-1185">Reference proteome</keyword>
<protein>
    <submittedName>
        <fullName evidence="4">X-Pro dipeptidyl-peptidase domain-containing protein</fullName>
    </submittedName>
</protein>
<dbReference type="Pfam" id="PF02129">
    <property type="entry name" value="Peptidase_S15"/>
    <property type="match status" value="1"/>
</dbReference>
<feature type="domain" description="Xaa-Pro dipeptidyl-peptidase C-terminal" evidence="3">
    <location>
        <begin position="339"/>
        <end position="574"/>
    </location>
</feature>
<sequence>MTASYPGFPAESVSTITTGATDIHVRKNLRVPMRDGVNLAADAYHKPDDAPRPALIALSPYGKELQAYSLKMPGQYRPSVTWDGCIEAGDIARVVEEDYVHVIGDLRGSGYSEGTHSGNYNAGGVPLGEDAYDFIQWVAEQPWCDGNVGMIGTSYFGSMSVLAAAENPPALKAIFVNGGHYDFYETTYHGGVMWLMPRAAREGRGGDSGWAFTDRVTSRVLDEHTPEEVQKMVEERLRDPDVAGWPNMFHTLMYPKHHEAWFDIVLNDLDGEWYQERNPNELAHQIEIPSYFQIAQGRGWTMDGTIEMFDKVSGVKKLDILAYPPMNSRPFVDAHDEMFRWYDYWLKGVDNGVMEEPAVTVHVEGSHHTETGDSFPTKDTEHRPLYLRPRHILSDRPEPLSADYAEPEAFTQLPMTLTNDTAKLSWATPAFTEPAEMQGVGAAHIFAAIDQDDTNFILRFFDQGPTGQRQLITTGYLKASQNELSPESTEGNPVHPHTSKTPVTPGEINEYVIRVYPFAATFMPGHKLVVELSNNEPMADEHNALLPPDAFHLPIGRRTTTTVYRDAEHPSRLLLPYVK</sequence>
<name>S5THV3_9CORY</name>
<reference evidence="4 5" key="1">
    <citation type="submission" date="2012-11" db="EMBL/GenBank/DDBJ databases">
        <title>The complete genome sequence of Corynebacterium maris Coryn-1 (=DSM 45190).</title>
        <authorList>
            <person name="Schaffert L."/>
            <person name="Albersmeier A."/>
            <person name="Kalinowski J."/>
            <person name="Ruckert C."/>
        </authorList>
    </citation>
    <scope>NUCLEOTIDE SEQUENCE [LARGE SCALE GENOMIC DNA]</scope>
    <source>
        <strain evidence="5">Coryn-1</strain>
    </source>
</reference>
<evidence type="ECO:0000256" key="2">
    <source>
        <dbReference type="SAM" id="MobiDB-lite"/>
    </source>
</evidence>
<dbReference type="KEGG" id="cmd:B841_04980"/>
<dbReference type="eggNOG" id="COG2936">
    <property type="taxonomic scope" value="Bacteria"/>
</dbReference>
<dbReference type="STRING" id="1224163.B841_04980"/>
<accession>S5THV3</accession>
<dbReference type="InterPro" id="IPR050585">
    <property type="entry name" value="Xaa-Pro_dipeptidyl-ppase/CocE"/>
</dbReference>
<dbReference type="NCBIfam" id="TIGR00976">
    <property type="entry name" value="CocE_NonD"/>
    <property type="match status" value="1"/>
</dbReference>
<dbReference type="AlphaFoldDB" id="S5THV3"/>
<dbReference type="SMART" id="SM00939">
    <property type="entry name" value="PepX_C"/>
    <property type="match status" value="1"/>
</dbReference>
<dbReference type="SUPFAM" id="SSF53474">
    <property type="entry name" value="alpha/beta-Hydrolases"/>
    <property type="match status" value="1"/>
</dbReference>
<feature type="region of interest" description="Disordered" evidence="2">
    <location>
        <begin position="481"/>
        <end position="503"/>
    </location>
</feature>
<organism evidence="4 5">
    <name type="scientific">Corynebacterium maris DSM 45190</name>
    <dbReference type="NCBI Taxonomy" id="1224163"/>
    <lineage>
        <taxon>Bacteria</taxon>
        <taxon>Bacillati</taxon>
        <taxon>Actinomycetota</taxon>
        <taxon>Actinomycetes</taxon>
        <taxon>Mycobacteriales</taxon>
        <taxon>Corynebacteriaceae</taxon>
        <taxon>Corynebacterium</taxon>
    </lineage>
</organism>
<dbReference type="Gene3D" id="3.40.50.1820">
    <property type="entry name" value="alpha/beta hydrolase"/>
    <property type="match status" value="1"/>
</dbReference>
<dbReference type="GO" id="GO:0008239">
    <property type="term" value="F:dipeptidyl-peptidase activity"/>
    <property type="evidence" value="ECO:0007669"/>
    <property type="project" value="InterPro"/>
</dbReference>
<keyword evidence="1" id="KW-0378">Hydrolase</keyword>
<dbReference type="InterPro" id="IPR029058">
    <property type="entry name" value="AB_hydrolase_fold"/>
</dbReference>
<dbReference type="PANTHER" id="PTHR43056:SF10">
    <property type="entry name" value="COCE_NOND FAMILY, PUTATIVE (AFU_ORTHOLOGUE AFUA_7G00600)-RELATED"/>
    <property type="match status" value="1"/>
</dbReference>
<dbReference type="RefSeq" id="WP_020934404.1">
    <property type="nucleotide sequence ID" value="NC_021915.1"/>
</dbReference>
<dbReference type="Proteomes" id="UP000015388">
    <property type="component" value="Chromosome"/>
</dbReference>
<dbReference type="InterPro" id="IPR013736">
    <property type="entry name" value="Xaa-Pro_dipept_C"/>
</dbReference>
<dbReference type="Pfam" id="PF08530">
    <property type="entry name" value="PepX_C"/>
    <property type="match status" value="1"/>
</dbReference>
<dbReference type="InterPro" id="IPR005674">
    <property type="entry name" value="CocE/Ser_esterase"/>
</dbReference>
<dbReference type="PATRIC" id="fig|1224163.3.peg.996"/>
<evidence type="ECO:0000259" key="3">
    <source>
        <dbReference type="SMART" id="SM00939"/>
    </source>
</evidence>
<dbReference type="HOGENOM" id="CLU_015590_5_1_11"/>
<evidence type="ECO:0000313" key="5">
    <source>
        <dbReference type="Proteomes" id="UP000015388"/>
    </source>
</evidence>
<feature type="compositionally biased region" description="Polar residues" evidence="2">
    <location>
        <begin position="481"/>
        <end position="491"/>
    </location>
</feature>
<dbReference type="SUPFAM" id="SSF49785">
    <property type="entry name" value="Galactose-binding domain-like"/>
    <property type="match status" value="1"/>
</dbReference>
<dbReference type="PANTHER" id="PTHR43056">
    <property type="entry name" value="PEPTIDASE S9 PROLYL OLIGOPEPTIDASE"/>
    <property type="match status" value="1"/>
</dbReference>
<dbReference type="Gene3D" id="2.60.120.260">
    <property type="entry name" value="Galactose-binding domain-like"/>
    <property type="match status" value="1"/>
</dbReference>
<dbReference type="InterPro" id="IPR008979">
    <property type="entry name" value="Galactose-bd-like_sf"/>
</dbReference>
<evidence type="ECO:0000313" key="4">
    <source>
        <dbReference type="EMBL" id="AGS34471.1"/>
    </source>
</evidence>
<dbReference type="OrthoDB" id="5240615at2"/>